<proteinExistence type="predicted"/>
<protein>
    <submittedName>
        <fullName evidence="1">Uncharacterized protein</fullName>
    </submittedName>
</protein>
<evidence type="ECO:0000313" key="1">
    <source>
        <dbReference type="EMBL" id="ELR13771.1"/>
    </source>
</evidence>
<dbReference type="GeneID" id="14914325"/>
<name>L8GNG4_ACACF</name>
<dbReference type="VEuPathDB" id="AmoebaDB:ACA1_076140"/>
<dbReference type="AlphaFoldDB" id="L8GNG4"/>
<reference evidence="1 2" key="1">
    <citation type="journal article" date="2013" name="Genome Biol.">
        <title>Genome of Acanthamoeba castellanii highlights extensive lateral gene transfer and early evolution of tyrosine kinase signaling.</title>
        <authorList>
            <person name="Clarke M."/>
            <person name="Lohan A.J."/>
            <person name="Liu B."/>
            <person name="Lagkouvardos I."/>
            <person name="Roy S."/>
            <person name="Zafar N."/>
            <person name="Bertelli C."/>
            <person name="Schilde C."/>
            <person name="Kianianmomeni A."/>
            <person name="Burglin T.R."/>
            <person name="Frech C."/>
            <person name="Turcotte B."/>
            <person name="Kopec K.O."/>
            <person name="Synnott J.M."/>
            <person name="Choo C."/>
            <person name="Paponov I."/>
            <person name="Finkler A."/>
            <person name="Soon Heng Tan C."/>
            <person name="Hutchins A.P."/>
            <person name="Weinmeier T."/>
            <person name="Rattei T."/>
            <person name="Chu J.S."/>
            <person name="Gimenez G."/>
            <person name="Irimia M."/>
            <person name="Rigden D.J."/>
            <person name="Fitzpatrick D.A."/>
            <person name="Lorenzo-Morales J."/>
            <person name="Bateman A."/>
            <person name="Chiu C.H."/>
            <person name="Tang P."/>
            <person name="Hegemann P."/>
            <person name="Fromm H."/>
            <person name="Raoult D."/>
            <person name="Greub G."/>
            <person name="Miranda-Saavedra D."/>
            <person name="Chen N."/>
            <person name="Nash P."/>
            <person name="Ginger M.L."/>
            <person name="Horn M."/>
            <person name="Schaap P."/>
            <person name="Caler L."/>
            <person name="Loftus B."/>
        </authorList>
    </citation>
    <scope>NUCLEOTIDE SEQUENCE [LARGE SCALE GENOMIC DNA]</scope>
    <source>
        <strain evidence="1 2">Neff</strain>
    </source>
</reference>
<sequence length="129" mass="14324">MPGVHLPILLSQAHLPVAICSREGQVVFWVHVEDRLFARKGLAIASRTYAIVAADTSDSQVVVEGITKAGQRWRLEMKTRQHNNNYGGGDDDGVGPKFKYLAMADVFVGGAGKWVDLFIWSDMQRHHHA</sequence>
<keyword evidence="2" id="KW-1185">Reference proteome</keyword>
<dbReference type="EMBL" id="KB008074">
    <property type="protein sequence ID" value="ELR13771.1"/>
    <property type="molecule type" value="Genomic_DNA"/>
</dbReference>
<dbReference type="RefSeq" id="XP_004335784.1">
    <property type="nucleotide sequence ID" value="XM_004335736.1"/>
</dbReference>
<evidence type="ECO:0000313" key="2">
    <source>
        <dbReference type="Proteomes" id="UP000011083"/>
    </source>
</evidence>
<dbReference type="KEGG" id="acan:ACA1_076140"/>
<gene>
    <name evidence="1" type="ORF">ACA1_076140</name>
</gene>
<organism evidence="1 2">
    <name type="scientific">Acanthamoeba castellanii (strain ATCC 30010 / Neff)</name>
    <dbReference type="NCBI Taxonomy" id="1257118"/>
    <lineage>
        <taxon>Eukaryota</taxon>
        <taxon>Amoebozoa</taxon>
        <taxon>Discosea</taxon>
        <taxon>Longamoebia</taxon>
        <taxon>Centramoebida</taxon>
        <taxon>Acanthamoebidae</taxon>
        <taxon>Acanthamoeba</taxon>
    </lineage>
</organism>
<accession>L8GNG4</accession>
<dbReference type="Proteomes" id="UP000011083">
    <property type="component" value="Unassembled WGS sequence"/>
</dbReference>